<evidence type="ECO:0000313" key="3">
    <source>
        <dbReference type="Proteomes" id="UP001432027"/>
    </source>
</evidence>
<dbReference type="Proteomes" id="UP001432027">
    <property type="component" value="Unassembled WGS sequence"/>
</dbReference>
<feature type="compositionally biased region" description="Gly residues" evidence="1">
    <location>
        <begin position="163"/>
        <end position="172"/>
    </location>
</feature>
<feature type="region of interest" description="Disordered" evidence="1">
    <location>
        <begin position="64"/>
        <end position="112"/>
    </location>
</feature>
<feature type="compositionally biased region" description="Basic and acidic residues" evidence="1">
    <location>
        <begin position="64"/>
        <end position="80"/>
    </location>
</feature>
<comment type="caution">
    <text evidence="2">The sequence shown here is derived from an EMBL/GenBank/DDBJ whole genome shotgun (WGS) entry which is preliminary data.</text>
</comment>
<evidence type="ECO:0000256" key="1">
    <source>
        <dbReference type="SAM" id="MobiDB-lite"/>
    </source>
</evidence>
<feature type="region of interest" description="Disordered" evidence="1">
    <location>
        <begin position="128"/>
        <end position="172"/>
    </location>
</feature>
<organism evidence="2 3">
    <name type="scientific">Pristionchus entomophagus</name>
    <dbReference type="NCBI Taxonomy" id="358040"/>
    <lineage>
        <taxon>Eukaryota</taxon>
        <taxon>Metazoa</taxon>
        <taxon>Ecdysozoa</taxon>
        <taxon>Nematoda</taxon>
        <taxon>Chromadorea</taxon>
        <taxon>Rhabditida</taxon>
        <taxon>Rhabditina</taxon>
        <taxon>Diplogasteromorpha</taxon>
        <taxon>Diplogasteroidea</taxon>
        <taxon>Neodiplogasteridae</taxon>
        <taxon>Pristionchus</taxon>
    </lineage>
</organism>
<feature type="non-terminal residue" evidence="2">
    <location>
        <position position="1"/>
    </location>
</feature>
<reference evidence="2" key="1">
    <citation type="submission" date="2023-10" db="EMBL/GenBank/DDBJ databases">
        <title>Genome assembly of Pristionchus species.</title>
        <authorList>
            <person name="Yoshida K."/>
            <person name="Sommer R.J."/>
        </authorList>
    </citation>
    <scope>NUCLEOTIDE SEQUENCE</scope>
    <source>
        <strain evidence="2">RS0144</strain>
    </source>
</reference>
<dbReference type="EMBL" id="BTSX01000002">
    <property type="protein sequence ID" value="GMS85634.1"/>
    <property type="molecule type" value="Genomic_DNA"/>
</dbReference>
<sequence length="172" mass="19325">INLNKNYTEIYTLRVKIKGENEGGNEIEQAKKKYGNENVVVVECPERGTERIWHGFRIRRKRDKDESAERCSLRKSELLGRSHVAQSSDDHVPSEAGDLDQAEPHDSHHGQRLTQSFRLRLRDHGRSQEVVVVGKGQKRNGDDVAGDRQRGQHAVNVVDSGHEAGGGTRDGK</sequence>
<dbReference type="AlphaFoldDB" id="A0AAV5SW89"/>
<feature type="compositionally biased region" description="Basic and acidic residues" evidence="1">
    <location>
        <begin position="139"/>
        <end position="150"/>
    </location>
</feature>
<proteinExistence type="predicted"/>
<protein>
    <submittedName>
        <fullName evidence="2">Uncharacterized protein</fullName>
    </submittedName>
</protein>
<accession>A0AAV5SW89</accession>
<keyword evidence="3" id="KW-1185">Reference proteome</keyword>
<gene>
    <name evidence="2" type="ORF">PENTCL1PPCAC_7809</name>
</gene>
<name>A0AAV5SW89_9BILA</name>
<evidence type="ECO:0000313" key="2">
    <source>
        <dbReference type="EMBL" id="GMS85634.1"/>
    </source>
</evidence>